<dbReference type="SUPFAM" id="SSF56672">
    <property type="entry name" value="DNA/RNA polymerases"/>
    <property type="match status" value="1"/>
</dbReference>
<feature type="domain" description="Reverse transcriptase" evidence="1">
    <location>
        <begin position="1"/>
        <end position="212"/>
    </location>
</feature>
<dbReference type="EMBL" id="CAJNOQ010033978">
    <property type="protein sequence ID" value="CAF1592622.1"/>
    <property type="molecule type" value="Genomic_DNA"/>
</dbReference>
<sequence length="212" mass="24666">MLRLHLPKKGDLRDPNNWRDITLLSIPGKVLCAILADRIRPAIEKVLREEQAGFRPNRGCSDQIFTLRRIIEKSINKRYGIILNFIDFEKAFDSVHQESLWEILKSYGIPTKIVEIIKSLYEDAESCVKVNEEENTAWFKIKTGVRQECILSPLLFIIAIDWVLQKALKDQKLGIKLNYKQEIEDLDFADDIVLIADNTQKMQEKTDRIDTH</sequence>
<keyword evidence="4" id="KW-1185">Reference proteome</keyword>
<gene>
    <name evidence="2" type="ORF">GPM918_LOCUS41870</name>
    <name evidence="3" type="ORF">SRO942_LOCUS42996</name>
</gene>
<evidence type="ECO:0000259" key="1">
    <source>
        <dbReference type="PROSITE" id="PS50878"/>
    </source>
</evidence>
<evidence type="ECO:0000313" key="3">
    <source>
        <dbReference type="EMBL" id="CAF4465520.1"/>
    </source>
</evidence>
<dbReference type="Pfam" id="PF00078">
    <property type="entry name" value="RVT_1"/>
    <property type="match status" value="1"/>
</dbReference>
<reference evidence="2" key="1">
    <citation type="submission" date="2021-02" db="EMBL/GenBank/DDBJ databases">
        <authorList>
            <person name="Nowell W R."/>
        </authorList>
    </citation>
    <scope>NUCLEOTIDE SEQUENCE</scope>
</reference>
<name>A0A816AAQ8_9BILA</name>
<protein>
    <recommendedName>
        <fullName evidence="1">Reverse transcriptase domain-containing protein</fullName>
    </recommendedName>
</protein>
<feature type="non-terminal residue" evidence="2">
    <location>
        <position position="1"/>
    </location>
</feature>
<dbReference type="EMBL" id="CAJOBC010100168">
    <property type="protein sequence ID" value="CAF4465520.1"/>
    <property type="molecule type" value="Genomic_DNA"/>
</dbReference>
<dbReference type="Proteomes" id="UP000681722">
    <property type="component" value="Unassembled WGS sequence"/>
</dbReference>
<proteinExistence type="predicted"/>
<dbReference type="Proteomes" id="UP000663829">
    <property type="component" value="Unassembled WGS sequence"/>
</dbReference>
<dbReference type="PROSITE" id="PS50878">
    <property type="entry name" value="RT_POL"/>
    <property type="match status" value="1"/>
</dbReference>
<accession>A0A816AAQ8</accession>
<dbReference type="PANTHER" id="PTHR47027:SF25">
    <property type="entry name" value="REVERSE TRANSCRIPTASE DOMAIN-CONTAINING PROTEIN"/>
    <property type="match status" value="1"/>
</dbReference>
<dbReference type="PANTHER" id="PTHR47027">
    <property type="entry name" value="REVERSE TRANSCRIPTASE DOMAIN-CONTAINING PROTEIN"/>
    <property type="match status" value="1"/>
</dbReference>
<comment type="caution">
    <text evidence="2">The sequence shown here is derived from an EMBL/GenBank/DDBJ whole genome shotgun (WGS) entry which is preliminary data.</text>
</comment>
<dbReference type="CDD" id="cd01650">
    <property type="entry name" value="RT_nLTR_like"/>
    <property type="match status" value="1"/>
</dbReference>
<dbReference type="InterPro" id="IPR000477">
    <property type="entry name" value="RT_dom"/>
</dbReference>
<dbReference type="InterPro" id="IPR043502">
    <property type="entry name" value="DNA/RNA_pol_sf"/>
</dbReference>
<organism evidence="2 4">
    <name type="scientific">Didymodactylos carnosus</name>
    <dbReference type="NCBI Taxonomy" id="1234261"/>
    <lineage>
        <taxon>Eukaryota</taxon>
        <taxon>Metazoa</taxon>
        <taxon>Spiralia</taxon>
        <taxon>Gnathifera</taxon>
        <taxon>Rotifera</taxon>
        <taxon>Eurotatoria</taxon>
        <taxon>Bdelloidea</taxon>
        <taxon>Philodinida</taxon>
        <taxon>Philodinidae</taxon>
        <taxon>Didymodactylos</taxon>
    </lineage>
</organism>
<evidence type="ECO:0000313" key="4">
    <source>
        <dbReference type="Proteomes" id="UP000663829"/>
    </source>
</evidence>
<dbReference type="AlphaFoldDB" id="A0A816AAQ8"/>
<evidence type="ECO:0000313" key="2">
    <source>
        <dbReference type="EMBL" id="CAF1592622.1"/>
    </source>
</evidence>
<dbReference type="OrthoDB" id="10070415at2759"/>